<dbReference type="AlphaFoldDB" id="A0A0F8ZFR7"/>
<reference evidence="1" key="1">
    <citation type="journal article" date="2015" name="Nature">
        <title>Complex archaea that bridge the gap between prokaryotes and eukaryotes.</title>
        <authorList>
            <person name="Spang A."/>
            <person name="Saw J.H."/>
            <person name="Jorgensen S.L."/>
            <person name="Zaremba-Niedzwiedzka K."/>
            <person name="Martijn J."/>
            <person name="Lind A.E."/>
            <person name="van Eijk R."/>
            <person name="Schleper C."/>
            <person name="Guy L."/>
            <person name="Ettema T.J."/>
        </authorList>
    </citation>
    <scope>NUCLEOTIDE SEQUENCE</scope>
</reference>
<sequence length="43" mass="4769">MDMAELGKVPLNGDVADTWREHLKTVLQSTFPDATVKIVDDLV</sequence>
<feature type="non-terminal residue" evidence="1">
    <location>
        <position position="43"/>
    </location>
</feature>
<name>A0A0F8ZFR7_9ZZZZ</name>
<gene>
    <name evidence="1" type="ORF">LCGC14_2700830</name>
</gene>
<protein>
    <submittedName>
        <fullName evidence="1">Uncharacterized protein</fullName>
    </submittedName>
</protein>
<dbReference type="EMBL" id="LAZR01048123">
    <property type="protein sequence ID" value="KKK92647.1"/>
    <property type="molecule type" value="Genomic_DNA"/>
</dbReference>
<comment type="caution">
    <text evidence="1">The sequence shown here is derived from an EMBL/GenBank/DDBJ whole genome shotgun (WGS) entry which is preliminary data.</text>
</comment>
<evidence type="ECO:0000313" key="1">
    <source>
        <dbReference type="EMBL" id="KKK92647.1"/>
    </source>
</evidence>
<proteinExistence type="predicted"/>
<accession>A0A0F8ZFR7</accession>
<organism evidence="1">
    <name type="scientific">marine sediment metagenome</name>
    <dbReference type="NCBI Taxonomy" id="412755"/>
    <lineage>
        <taxon>unclassified sequences</taxon>
        <taxon>metagenomes</taxon>
        <taxon>ecological metagenomes</taxon>
    </lineage>
</organism>